<dbReference type="PANTHER" id="PTHR30619">
    <property type="entry name" value="DNA INTERNALIZATION/COMPETENCE PROTEIN COMEC/REC2"/>
    <property type="match status" value="1"/>
</dbReference>
<dbReference type="InterPro" id="IPR036866">
    <property type="entry name" value="RibonucZ/Hydroxyglut_hydro"/>
</dbReference>
<dbReference type="InterPro" id="IPR052159">
    <property type="entry name" value="Competence_DNA_uptake"/>
</dbReference>
<name>A0A6P2ZN81_BURL3</name>
<reference evidence="1 2" key="1">
    <citation type="submission" date="2019-09" db="EMBL/GenBank/DDBJ databases">
        <authorList>
            <person name="Depoorter E."/>
        </authorList>
    </citation>
    <scope>NUCLEOTIDE SEQUENCE [LARGE SCALE GENOMIC DNA]</scope>
    <source>
        <strain evidence="1">R-18112</strain>
    </source>
</reference>
<sequence>MMLSLVKHADDASSTPFSFMFDCGSLNRQHLGAGLDLLDTKHVDVLFISHLDADHVNGIDMLMRRPVSVDTVVLPCLDPTTIAAYVLAEASGAGITTEFGELLSNPAMWFGRRGARRVIFLQRPAGDGRQAPGGVAQNAAITLGNPNLRYGLEVTLRTRVWSHVPATGNSAELFEVDADTIIDIASKQATSTTLWTLIPYNHPFEDRLVNAFHAAARTVIASMPPPALSADPLFTRAILRALAHKSERNVLKACYRILDIDGNVPSLSLYSGPPMIDPMPKVKTPYTPSLRAGWLTTGDAKLKAEWIQEPWVKRYAPLFDRVGVFVLPHHGSDHSIDHNVLQFLSQAQMLSCADSNSKKHPHKNVTAKIAKLGISHCVVSEKHESEYTTHAVVEI</sequence>
<accession>A0A6P2ZN81</accession>
<dbReference type="Gene3D" id="3.60.15.10">
    <property type="entry name" value="Ribonuclease Z/Hydroxyacylglutathione hydrolase-like"/>
    <property type="match status" value="2"/>
</dbReference>
<proteinExistence type="predicted"/>
<protein>
    <recommendedName>
        <fullName evidence="3">Metallo-beta-lactamase domain-containing protein</fullName>
    </recommendedName>
</protein>
<organism evidence="1 2">
    <name type="scientific">Burkholderia lata (strain ATCC 17760 / DSM 23089 / LMG 22485 / NCIMB 9086 / R18194 / 383)</name>
    <dbReference type="NCBI Taxonomy" id="482957"/>
    <lineage>
        <taxon>Bacteria</taxon>
        <taxon>Pseudomonadati</taxon>
        <taxon>Pseudomonadota</taxon>
        <taxon>Betaproteobacteria</taxon>
        <taxon>Burkholderiales</taxon>
        <taxon>Burkholderiaceae</taxon>
        <taxon>Burkholderia</taxon>
        <taxon>Burkholderia cepacia complex</taxon>
    </lineage>
</organism>
<dbReference type="EMBL" id="CABVQI010000024">
    <property type="protein sequence ID" value="VWD31929.1"/>
    <property type="molecule type" value="Genomic_DNA"/>
</dbReference>
<evidence type="ECO:0000313" key="2">
    <source>
        <dbReference type="Proteomes" id="UP000494274"/>
    </source>
</evidence>
<dbReference type="AlphaFoldDB" id="A0A6P2ZN81"/>
<dbReference type="PANTHER" id="PTHR30619:SF1">
    <property type="entry name" value="RECOMBINATION PROTEIN 2"/>
    <property type="match status" value="1"/>
</dbReference>
<dbReference type="SUPFAM" id="SSF56281">
    <property type="entry name" value="Metallo-hydrolase/oxidoreductase"/>
    <property type="match status" value="1"/>
</dbReference>
<dbReference type="Proteomes" id="UP000494274">
    <property type="component" value="Unassembled WGS sequence"/>
</dbReference>
<evidence type="ECO:0000313" key="1">
    <source>
        <dbReference type="EMBL" id="VWD31929.1"/>
    </source>
</evidence>
<gene>
    <name evidence="1" type="ORF">BLA18112_06127</name>
</gene>
<evidence type="ECO:0008006" key="3">
    <source>
        <dbReference type="Google" id="ProtNLM"/>
    </source>
</evidence>